<dbReference type="Gene3D" id="1.10.155.10">
    <property type="entry name" value="Chemotaxis receptor methyltransferase CheR, N-terminal domain"/>
    <property type="match status" value="1"/>
</dbReference>
<evidence type="ECO:0000313" key="7">
    <source>
        <dbReference type="EMBL" id="ADD66979.1"/>
    </source>
</evidence>
<dbReference type="KEGG" id="dap:Dacet_0174"/>
<dbReference type="InterPro" id="IPR050903">
    <property type="entry name" value="Bact_Chemotaxis_MeTrfase"/>
</dbReference>
<evidence type="ECO:0000256" key="5">
    <source>
        <dbReference type="ARBA" id="ARBA00022691"/>
    </source>
</evidence>
<dbReference type="InterPro" id="IPR022642">
    <property type="entry name" value="CheR_C"/>
</dbReference>
<feature type="domain" description="CheR-type methyltransferase" evidence="6">
    <location>
        <begin position="5"/>
        <end position="282"/>
    </location>
</feature>
<dbReference type="EC" id="2.1.1.80" evidence="2"/>
<dbReference type="PRINTS" id="PR00996">
    <property type="entry name" value="CHERMTFRASE"/>
</dbReference>
<dbReference type="HOGENOM" id="CLU_025854_0_0_0"/>
<evidence type="ECO:0000256" key="2">
    <source>
        <dbReference type="ARBA" id="ARBA00012534"/>
    </source>
</evidence>
<sequence length="282" mass="32350">MTVDNAIFDQELSAKNFTMLRSFIEKSCGIKLADTKKSMVEGRLRKRIRALGMSGYKEYLDYVMALENGAAEQLHLIDVITTNKTEFFRENNHFESMTNQILPLLADKGFGSLQQLKLWSCASSTGEEPYTMAMVMAEFFGIRGNFAVYATDINTAVLETGRKAIYTEEKAQSIPFDLKKKYMLRSVERADKLVRFRPEIRSKVKFARNNLKENKYVVPEKIDIAFCRNVIIYFDTPTQEMILNKICSYIRPGGYLFLGHSESVHGMTLPLKTFSPTIYIRT</sequence>
<dbReference type="STRING" id="522772.Dacet_0174"/>
<dbReference type="Pfam" id="PF01739">
    <property type="entry name" value="CheR"/>
    <property type="match status" value="1"/>
</dbReference>
<evidence type="ECO:0000256" key="4">
    <source>
        <dbReference type="ARBA" id="ARBA00022679"/>
    </source>
</evidence>
<dbReference type="SMART" id="SM00138">
    <property type="entry name" value="MeTrc"/>
    <property type="match status" value="1"/>
</dbReference>
<dbReference type="OrthoDB" id="9816309at2"/>
<gene>
    <name evidence="7" type="ordered locus">Dacet_0174</name>
</gene>
<dbReference type="SUPFAM" id="SSF53335">
    <property type="entry name" value="S-adenosyl-L-methionine-dependent methyltransferases"/>
    <property type="match status" value="1"/>
</dbReference>
<dbReference type="InterPro" id="IPR022641">
    <property type="entry name" value="CheR_N"/>
</dbReference>
<keyword evidence="5" id="KW-0949">S-adenosyl-L-methionine</keyword>
<dbReference type="Proteomes" id="UP000002012">
    <property type="component" value="Chromosome"/>
</dbReference>
<protein>
    <recommendedName>
        <fullName evidence="2">protein-glutamate O-methyltransferase</fullName>
        <ecNumber evidence="2">2.1.1.80</ecNumber>
    </recommendedName>
</protein>
<dbReference type="PANTHER" id="PTHR24422">
    <property type="entry name" value="CHEMOTAXIS PROTEIN METHYLTRANSFERASE"/>
    <property type="match status" value="1"/>
</dbReference>
<name>D4H202_DENA2</name>
<dbReference type="FunCoup" id="D4H202">
    <property type="interactions" value="273"/>
</dbReference>
<evidence type="ECO:0000256" key="3">
    <source>
        <dbReference type="ARBA" id="ARBA00022603"/>
    </source>
</evidence>
<dbReference type="SUPFAM" id="SSF47757">
    <property type="entry name" value="Chemotaxis receptor methyltransferase CheR, N-terminal domain"/>
    <property type="match status" value="1"/>
</dbReference>
<dbReference type="InParanoid" id="D4H202"/>
<evidence type="ECO:0000313" key="8">
    <source>
        <dbReference type="Proteomes" id="UP000002012"/>
    </source>
</evidence>
<keyword evidence="3 7" id="KW-0489">Methyltransferase</keyword>
<dbReference type="EMBL" id="CP001968">
    <property type="protein sequence ID" value="ADD66979.1"/>
    <property type="molecule type" value="Genomic_DNA"/>
</dbReference>
<dbReference type="InterPro" id="IPR036804">
    <property type="entry name" value="CheR_N_sf"/>
</dbReference>
<dbReference type="InterPro" id="IPR000780">
    <property type="entry name" value="CheR_MeTrfase"/>
</dbReference>
<dbReference type="Pfam" id="PF03705">
    <property type="entry name" value="CheR_N"/>
    <property type="match status" value="1"/>
</dbReference>
<keyword evidence="8" id="KW-1185">Reference proteome</keyword>
<accession>D4H202</accession>
<comment type="catalytic activity">
    <reaction evidence="1">
        <text>L-glutamyl-[protein] + S-adenosyl-L-methionine = [protein]-L-glutamate 5-O-methyl ester + S-adenosyl-L-homocysteine</text>
        <dbReference type="Rhea" id="RHEA:24452"/>
        <dbReference type="Rhea" id="RHEA-COMP:10208"/>
        <dbReference type="Rhea" id="RHEA-COMP:10311"/>
        <dbReference type="ChEBI" id="CHEBI:29973"/>
        <dbReference type="ChEBI" id="CHEBI:57856"/>
        <dbReference type="ChEBI" id="CHEBI:59789"/>
        <dbReference type="ChEBI" id="CHEBI:82795"/>
        <dbReference type="EC" id="2.1.1.80"/>
    </reaction>
</comment>
<dbReference type="InterPro" id="IPR029063">
    <property type="entry name" value="SAM-dependent_MTases_sf"/>
</dbReference>
<keyword evidence="4 7" id="KW-0808">Transferase</keyword>
<dbReference type="AlphaFoldDB" id="D4H202"/>
<reference evidence="7 8" key="1">
    <citation type="journal article" date="2010" name="Stand. Genomic Sci.">
        <title>Complete genome sequence of Denitrovibrio acetiphilus type strain (N2460).</title>
        <authorList>
            <person name="Kiss H."/>
            <person name="Lang E."/>
            <person name="Lapidus A."/>
            <person name="Copeland A."/>
            <person name="Nolan M."/>
            <person name="Glavina Del Rio T."/>
            <person name="Chen F."/>
            <person name="Lucas S."/>
            <person name="Tice H."/>
            <person name="Cheng J.F."/>
            <person name="Han C."/>
            <person name="Goodwin L."/>
            <person name="Pitluck S."/>
            <person name="Liolios K."/>
            <person name="Pati A."/>
            <person name="Ivanova N."/>
            <person name="Mavromatis K."/>
            <person name="Chen A."/>
            <person name="Palaniappan K."/>
            <person name="Land M."/>
            <person name="Hauser L."/>
            <person name="Chang Y.J."/>
            <person name="Jeffries C.D."/>
            <person name="Detter J.C."/>
            <person name="Brettin T."/>
            <person name="Spring S."/>
            <person name="Rohde M."/>
            <person name="Goker M."/>
            <person name="Woyke T."/>
            <person name="Bristow J."/>
            <person name="Eisen J.A."/>
            <person name="Markowitz V."/>
            <person name="Hugenholtz P."/>
            <person name="Kyrpides N.C."/>
            <person name="Klenk H.P."/>
        </authorList>
    </citation>
    <scope>NUCLEOTIDE SEQUENCE [LARGE SCALE GENOMIC DNA]</scope>
    <source>
        <strain evidence="8">DSM 12809 / NBRC 114555 / N2460</strain>
    </source>
</reference>
<evidence type="ECO:0000256" key="1">
    <source>
        <dbReference type="ARBA" id="ARBA00001541"/>
    </source>
</evidence>
<dbReference type="GO" id="GO:0008983">
    <property type="term" value="F:protein-glutamate O-methyltransferase activity"/>
    <property type="evidence" value="ECO:0007669"/>
    <property type="project" value="UniProtKB-EC"/>
</dbReference>
<dbReference type="PaxDb" id="522772-Dacet_0174"/>
<dbReference type="GO" id="GO:0032259">
    <property type="term" value="P:methylation"/>
    <property type="evidence" value="ECO:0007669"/>
    <property type="project" value="UniProtKB-KW"/>
</dbReference>
<dbReference type="eggNOG" id="COG1352">
    <property type="taxonomic scope" value="Bacteria"/>
</dbReference>
<dbReference type="PROSITE" id="PS50123">
    <property type="entry name" value="CHER"/>
    <property type="match status" value="1"/>
</dbReference>
<proteinExistence type="predicted"/>
<dbReference type="PANTHER" id="PTHR24422:SF26">
    <property type="entry name" value="CHEMOTAXIS PROTEIN METHYLTRANSFERASE"/>
    <property type="match status" value="1"/>
</dbReference>
<dbReference type="RefSeq" id="WP_013009527.1">
    <property type="nucleotide sequence ID" value="NC_013943.1"/>
</dbReference>
<dbReference type="InterPro" id="IPR026024">
    <property type="entry name" value="Chemotaxis_MeTrfase_CheR"/>
</dbReference>
<dbReference type="PIRSF" id="PIRSF000410">
    <property type="entry name" value="CheR"/>
    <property type="match status" value="1"/>
</dbReference>
<dbReference type="Gene3D" id="3.40.50.150">
    <property type="entry name" value="Vaccinia Virus protein VP39"/>
    <property type="match status" value="1"/>
</dbReference>
<organism evidence="7 8">
    <name type="scientific">Denitrovibrio acetiphilus (strain DSM 12809 / NBRC 114555 / N2460)</name>
    <dbReference type="NCBI Taxonomy" id="522772"/>
    <lineage>
        <taxon>Bacteria</taxon>
        <taxon>Pseudomonadati</taxon>
        <taxon>Deferribacterota</taxon>
        <taxon>Deferribacteres</taxon>
        <taxon>Deferribacterales</taxon>
        <taxon>Geovibrionaceae</taxon>
        <taxon>Denitrovibrio</taxon>
    </lineage>
</organism>
<evidence type="ECO:0000259" key="6">
    <source>
        <dbReference type="PROSITE" id="PS50123"/>
    </source>
</evidence>